<dbReference type="AlphaFoldDB" id="A0A7G6YHF6"/>
<proteinExistence type="predicted"/>
<dbReference type="EMBL" id="CP043642">
    <property type="protein sequence ID" value="QNE37921.1"/>
    <property type="molecule type" value="Genomic_DNA"/>
</dbReference>
<geneLocation type="plasmid" evidence="1 2">
    <name>unnamed1</name>
</geneLocation>
<evidence type="ECO:0000313" key="1">
    <source>
        <dbReference type="EMBL" id="QNE37921.1"/>
    </source>
</evidence>
<evidence type="ECO:0000313" key="2">
    <source>
        <dbReference type="Proteomes" id="UP000515511"/>
    </source>
</evidence>
<dbReference type="RefSeq" id="WP_185279194.1">
    <property type="nucleotide sequence ID" value="NZ_CP043642.1"/>
</dbReference>
<gene>
    <name evidence="1" type="ORF">F1C12_21805</name>
</gene>
<dbReference type="Proteomes" id="UP000515511">
    <property type="component" value="Plasmid unnamed1"/>
</dbReference>
<protein>
    <submittedName>
        <fullName evidence="1">Helix-turn-helix transcriptional regulator</fullName>
    </submittedName>
</protein>
<dbReference type="KEGG" id="lse:F1C12_21805"/>
<reference evidence="2" key="1">
    <citation type="submission" date="2019-09" db="EMBL/GenBank/DDBJ databases">
        <title>Antimicrobial potential of Antarctic Bacteria.</title>
        <authorList>
            <person name="Benaud N."/>
            <person name="Edwards R.J."/>
            <person name="Ferrari B.C."/>
        </authorList>
    </citation>
    <scope>NUCLEOTIDE SEQUENCE [LARGE SCALE GENOMIC DNA]</scope>
    <source>
        <strain evidence="2">INR9</strain>
        <plasmid evidence="2">unnamed1</plasmid>
    </source>
</reference>
<accession>A0A7G6YHF6</accession>
<dbReference type="CDD" id="cd00093">
    <property type="entry name" value="HTH_XRE"/>
    <property type="match status" value="1"/>
</dbReference>
<dbReference type="Gene3D" id="1.10.260.40">
    <property type="entry name" value="lambda repressor-like DNA-binding domains"/>
    <property type="match status" value="2"/>
</dbReference>
<dbReference type="InterPro" id="IPR001387">
    <property type="entry name" value="Cro/C1-type_HTH"/>
</dbReference>
<organism evidence="1 2">
    <name type="scientific">Leifsonia shinshuensis</name>
    <dbReference type="NCBI Taxonomy" id="150026"/>
    <lineage>
        <taxon>Bacteria</taxon>
        <taxon>Bacillati</taxon>
        <taxon>Actinomycetota</taxon>
        <taxon>Actinomycetes</taxon>
        <taxon>Micrococcales</taxon>
        <taxon>Microbacteriaceae</taxon>
        <taxon>Leifsonia</taxon>
    </lineage>
</organism>
<name>A0A7G6YHF6_9MICO</name>
<keyword evidence="1" id="KW-0614">Plasmid</keyword>
<dbReference type="InterPro" id="IPR010982">
    <property type="entry name" value="Lambda_DNA-bd_dom_sf"/>
</dbReference>
<sequence length="219" mass="24554">MGRGSAAPSTEFSMRVVSNIEHRRQEVGRTHQQLFTEAGLSKNYYWKRLNHELPFNTNDIDALARVLGVEPEDLTSKRMVGNRALRLSGPELARRLQLLAETPTAHGDDFRISDLVDFLRSQEVEFTPERWASLMEETASVTSQSEKLLVEIATFFDVDRVYLTNFAQEDVTEHVEAQLVLRRTLKQIGGATVSARALGNVPASALLQIAKDISATDQK</sequence>
<dbReference type="SUPFAM" id="SSF47413">
    <property type="entry name" value="lambda repressor-like DNA-binding domains"/>
    <property type="match status" value="1"/>
</dbReference>
<dbReference type="GO" id="GO:0003677">
    <property type="term" value="F:DNA binding"/>
    <property type="evidence" value="ECO:0007669"/>
    <property type="project" value="InterPro"/>
</dbReference>